<evidence type="ECO:0008006" key="6">
    <source>
        <dbReference type="Google" id="ProtNLM"/>
    </source>
</evidence>
<feature type="transmembrane region" description="Helical" evidence="1">
    <location>
        <begin position="20"/>
        <end position="45"/>
    </location>
</feature>
<keyword evidence="1" id="KW-1133">Transmembrane helix</keyword>
<reference evidence="2 5" key="2">
    <citation type="submission" date="2019-07" db="EMBL/GenBank/DDBJ databases">
        <title>Whole genome shotgun sequence of Enterococcus mundtii NBRC 100490.</title>
        <authorList>
            <person name="Hosoyama A."/>
            <person name="Uohara A."/>
            <person name="Ohji S."/>
            <person name="Ichikawa N."/>
        </authorList>
    </citation>
    <scope>NUCLEOTIDE SEQUENCE [LARGE SCALE GENOMIC DNA]</scope>
    <source>
        <strain evidence="2 5">NBRC 100490</strain>
    </source>
</reference>
<keyword evidence="1" id="KW-0472">Membrane</keyword>
<dbReference type="EMBL" id="BJWA01000002">
    <property type="protein sequence ID" value="GEL79130.1"/>
    <property type="molecule type" value="Genomic_DNA"/>
</dbReference>
<evidence type="ECO:0000313" key="2">
    <source>
        <dbReference type="EMBL" id="GEL79130.1"/>
    </source>
</evidence>
<evidence type="ECO:0000256" key="1">
    <source>
        <dbReference type="SAM" id="Phobius"/>
    </source>
</evidence>
<feature type="transmembrane region" description="Helical" evidence="1">
    <location>
        <begin position="51"/>
        <end position="75"/>
    </location>
</feature>
<accession>A0A1L8UK12</accession>
<evidence type="ECO:0000313" key="3">
    <source>
        <dbReference type="EMBL" id="OTP26818.1"/>
    </source>
</evidence>
<protein>
    <recommendedName>
        <fullName evidence="6">DUF624 domain-containing protein</fullName>
    </recommendedName>
</protein>
<keyword evidence="5" id="KW-1185">Reference proteome</keyword>
<dbReference type="InterPro" id="IPR006938">
    <property type="entry name" value="DUF624"/>
</dbReference>
<dbReference type="GeneID" id="60998938"/>
<proteinExistence type="predicted"/>
<feature type="transmembrane region" description="Helical" evidence="1">
    <location>
        <begin position="194"/>
        <end position="211"/>
    </location>
</feature>
<dbReference type="Pfam" id="PF04854">
    <property type="entry name" value="DUF624"/>
    <property type="match status" value="1"/>
</dbReference>
<evidence type="ECO:0000313" key="5">
    <source>
        <dbReference type="Proteomes" id="UP000321175"/>
    </source>
</evidence>
<feature type="transmembrane region" description="Helical" evidence="1">
    <location>
        <begin position="96"/>
        <end position="119"/>
    </location>
</feature>
<feature type="transmembrane region" description="Helical" evidence="1">
    <location>
        <begin position="168"/>
        <end position="188"/>
    </location>
</feature>
<organism evidence="3 4">
    <name type="scientific">Enterococcus mundtii</name>
    <dbReference type="NCBI Taxonomy" id="53346"/>
    <lineage>
        <taxon>Bacteria</taxon>
        <taxon>Bacillati</taxon>
        <taxon>Bacillota</taxon>
        <taxon>Bacilli</taxon>
        <taxon>Lactobacillales</taxon>
        <taxon>Enterococcaceae</taxon>
        <taxon>Enterococcus</taxon>
    </lineage>
</organism>
<dbReference type="AlphaFoldDB" id="A0A1L8UK12"/>
<feature type="transmembrane region" description="Helical" evidence="1">
    <location>
        <begin position="125"/>
        <end position="147"/>
    </location>
</feature>
<sequence>MFKKQTFETNVYMKLFRLAYSFLAGNLCLLLVNLPFFLVVVTTAIDIRNSLIFLGSLFFFLPAAMTIFAWFVEGIQENEVPVKTFFQLYRRAWKKSMYLGGPGYLVIVISFVDILFFMHQPIGKWLIPFFFLLIILAISLIANNFYLQVRNPEISIRKIYHVSFYYVLKKWYISLLNTILVFLLLIVMVVKPQFGFLLTPCLFLGLIYLNCKQTYRHLSQNQ</sequence>
<dbReference type="Proteomes" id="UP000195024">
    <property type="component" value="Unassembled WGS sequence"/>
</dbReference>
<dbReference type="EMBL" id="NGMS01000001">
    <property type="protein sequence ID" value="OTP26818.1"/>
    <property type="molecule type" value="Genomic_DNA"/>
</dbReference>
<dbReference type="RefSeq" id="WP_071868031.1">
    <property type="nucleotide sequence ID" value="NZ_BJWA01000002.1"/>
</dbReference>
<keyword evidence="1" id="KW-0812">Transmembrane</keyword>
<name>A0A1L8UK12_ENTMU</name>
<dbReference type="Proteomes" id="UP000321175">
    <property type="component" value="Unassembled WGS sequence"/>
</dbReference>
<evidence type="ECO:0000313" key="4">
    <source>
        <dbReference type="Proteomes" id="UP000195024"/>
    </source>
</evidence>
<comment type="caution">
    <text evidence="3">The sequence shown here is derived from an EMBL/GenBank/DDBJ whole genome shotgun (WGS) entry which is preliminary data.</text>
</comment>
<reference evidence="3 4" key="1">
    <citation type="submission" date="2017-05" db="EMBL/GenBank/DDBJ databases">
        <title>The Genome Sequence of Enterococcus mundtii 6B1_DIV0119.</title>
        <authorList>
            <consortium name="The Broad Institute Genomics Platform"/>
            <consortium name="The Broad Institute Genomic Center for Infectious Diseases"/>
            <person name="Earl A."/>
            <person name="Manson A."/>
            <person name="Schwartman J."/>
            <person name="Gilmore M."/>
            <person name="Abouelleil A."/>
            <person name="Cao P."/>
            <person name="Chapman S."/>
            <person name="Cusick C."/>
            <person name="Shea T."/>
            <person name="Young S."/>
            <person name="Neafsey D."/>
            <person name="Nusbaum C."/>
            <person name="Birren B."/>
        </authorList>
    </citation>
    <scope>NUCLEOTIDE SEQUENCE [LARGE SCALE GENOMIC DNA]</scope>
    <source>
        <strain evidence="3 4">6B1_DIV0119</strain>
    </source>
</reference>
<gene>
    <name evidence="3" type="ORF">A5802_000552</name>
    <name evidence="2" type="ORF">EMU01_02740</name>
</gene>